<protein>
    <recommendedName>
        <fullName evidence="8">COP9 signalosome complex subunit 1</fullName>
    </recommendedName>
</protein>
<comment type="subcellular location">
    <subcellularLocation>
        <location evidence="2">Cytoplasm</location>
    </subcellularLocation>
    <subcellularLocation>
        <location evidence="1">Nucleus</location>
    </subcellularLocation>
</comment>
<dbReference type="InterPro" id="IPR000717">
    <property type="entry name" value="PCI_dom"/>
</dbReference>
<comment type="subunit">
    <text evidence="4">Component of the COP9 signalosome (CSN) complex.</text>
</comment>
<reference evidence="11" key="1">
    <citation type="submission" date="2021-03" db="EMBL/GenBank/DDBJ databases">
        <authorList>
            <person name="Tagirdzhanova G."/>
        </authorList>
    </citation>
    <scope>NUCLEOTIDE SEQUENCE</scope>
</reference>
<evidence type="ECO:0000256" key="2">
    <source>
        <dbReference type="ARBA" id="ARBA00004496"/>
    </source>
</evidence>
<dbReference type="OrthoDB" id="422427at2759"/>
<dbReference type="Pfam" id="PF10602">
    <property type="entry name" value="RPN7"/>
    <property type="match status" value="1"/>
</dbReference>
<evidence type="ECO:0000256" key="6">
    <source>
        <dbReference type="ARBA" id="ARBA00022790"/>
    </source>
</evidence>
<gene>
    <name evidence="11" type="ORF">ALECFALPRED_005423</name>
</gene>
<evidence type="ECO:0000256" key="5">
    <source>
        <dbReference type="ARBA" id="ARBA00022490"/>
    </source>
</evidence>
<comment type="caution">
    <text evidence="11">The sequence shown here is derived from an EMBL/GenBank/DDBJ whole genome shotgun (WGS) entry which is preliminary data.</text>
</comment>
<evidence type="ECO:0000259" key="10">
    <source>
        <dbReference type="PROSITE" id="PS50250"/>
    </source>
</evidence>
<sequence length="486" mass="54542">MAGQAEPQYFTKARRAGRIVVYEPPKLDLDAYIANYRGRTRFERLLLIGTSSSHLYLEALKAAIAEAKQGNDVQRYENAVSYLRDISPNDSDSTPDLDWVDRMKKQVKGATDKMELELKGYKNNLIKESIRMGYDDLGHHYHRIGDLQKSNKAYSQMRDFCTTNSHIVIMNMHLINVCIDQHSWFAAQNHVQRIRGQSGSQKYPEAEKNSAKLSAASGLTFMAQTKYKEAAEEFLNTNPRMSQAKLDDPADEESYNEILTPNDIAVYGGLCALASMSREELQKQVLDNSGFRNYLELEPHIRRAISYFVSSKYSACLSILDSYKADYLLDIYLQRHIPQLYYEIRSKAIQQYFIPFSCVTFSALATAFNTDEPTIELELIQMIKRGNLDARLDLVNRVLLARKVDNRSQVHTEALAIAEGYERTAHLRLLRMGILNAGLEIKAAKGLGNAGSGSGQDGGRWNGGVGDLMSGEGQGSGDLRSGAAFK</sequence>
<dbReference type="InterPro" id="IPR019585">
    <property type="entry name" value="Rpn7/CSN1"/>
</dbReference>
<dbReference type="PANTHER" id="PTHR14145:SF2">
    <property type="entry name" value="COP9 SIGNALOSOME COMPLEX SUBUNIT 1"/>
    <property type="match status" value="1"/>
</dbReference>
<dbReference type="SMART" id="SM00088">
    <property type="entry name" value="PINT"/>
    <property type="match status" value="1"/>
</dbReference>
<dbReference type="GO" id="GO:0005737">
    <property type="term" value="C:cytoplasm"/>
    <property type="evidence" value="ECO:0007669"/>
    <property type="project" value="UniProtKB-SubCell"/>
</dbReference>
<evidence type="ECO:0000256" key="7">
    <source>
        <dbReference type="ARBA" id="ARBA00023242"/>
    </source>
</evidence>
<keyword evidence="6" id="KW-0736">Signalosome</keyword>
<evidence type="ECO:0000256" key="8">
    <source>
        <dbReference type="ARBA" id="ARBA00067814"/>
    </source>
</evidence>
<evidence type="ECO:0000256" key="1">
    <source>
        <dbReference type="ARBA" id="ARBA00004123"/>
    </source>
</evidence>
<organism evidence="11 12">
    <name type="scientific">Alectoria fallacina</name>
    <dbReference type="NCBI Taxonomy" id="1903189"/>
    <lineage>
        <taxon>Eukaryota</taxon>
        <taxon>Fungi</taxon>
        <taxon>Dikarya</taxon>
        <taxon>Ascomycota</taxon>
        <taxon>Pezizomycotina</taxon>
        <taxon>Lecanoromycetes</taxon>
        <taxon>OSLEUM clade</taxon>
        <taxon>Lecanoromycetidae</taxon>
        <taxon>Lecanorales</taxon>
        <taxon>Lecanorineae</taxon>
        <taxon>Parmeliaceae</taxon>
        <taxon>Alectoria</taxon>
    </lineage>
</organism>
<dbReference type="PROSITE" id="PS50250">
    <property type="entry name" value="PCI"/>
    <property type="match status" value="1"/>
</dbReference>
<dbReference type="InterPro" id="IPR045135">
    <property type="entry name" value="Rpn7_N"/>
</dbReference>
<dbReference type="Gene3D" id="1.25.40.570">
    <property type="match status" value="1"/>
</dbReference>
<dbReference type="SUPFAM" id="SSF46785">
    <property type="entry name" value="Winged helix' DNA-binding domain"/>
    <property type="match status" value="1"/>
</dbReference>
<keyword evidence="7" id="KW-0539">Nucleus</keyword>
<dbReference type="PANTHER" id="PTHR14145">
    <property type="entry name" value="26S PROTESOME SUBUNIT 6"/>
    <property type="match status" value="1"/>
</dbReference>
<proteinExistence type="inferred from homology"/>
<feature type="domain" description="PCI" evidence="10">
    <location>
        <begin position="223"/>
        <end position="406"/>
    </location>
</feature>
<evidence type="ECO:0000256" key="4">
    <source>
        <dbReference type="ARBA" id="ARBA00011098"/>
    </source>
</evidence>
<comment type="similarity">
    <text evidence="3">Belongs to the CSN1 family.</text>
</comment>
<feature type="region of interest" description="Disordered" evidence="9">
    <location>
        <begin position="449"/>
        <end position="486"/>
    </location>
</feature>
<evidence type="ECO:0000256" key="9">
    <source>
        <dbReference type="SAM" id="MobiDB-lite"/>
    </source>
</evidence>
<dbReference type="FunFam" id="1.25.40.570:FF:000022">
    <property type="entry name" value="COP9 signalosome complex subunit 1"/>
    <property type="match status" value="1"/>
</dbReference>
<dbReference type="EMBL" id="CAJPDR010000034">
    <property type="protein sequence ID" value="CAF9909242.1"/>
    <property type="molecule type" value="Genomic_DNA"/>
</dbReference>
<keyword evidence="12" id="KW-1185">Reference proteome</keyword>
<dbReference type="Proteomes" id="UP000664203">
    <property type="component" value="Unassembled WGS sequence"/>
</dbReference>
<evidence type="ECO:0000256" key="3">
    <source>
        <dbReference type="ARBA" id="ARBA00008793"/>
    </source>
</evidence>
<dbReference type="AlphaFoldDB" id="A0A8H3ES36"/>
<accession>A0A8H3ES36</accession>
<keyword evidence="5" id="KW-0963">Cytoplasm</keyword>
<dbReference type="InterPro" id="IPR036390">
    <property type="entry name" value="WH_DNA-bd_sf"/>
</dbReference>
<name>A0A8H3ES36_9LECA</name>
<evidence type="ECO:0000313" key="11">
    <source>
        <dbReference type="EMBL" id="CAF9909242.1"/>
    </source>
</evidence>
<dbReference type="Pfam" id="PF01399">
    <property type="entry name" value="PCI"/>
    <property type="match status" value="1"/>
</dbReference>
<evidence type="ECO:0000313" key="12">
    <source>
        <dbReference type="Proteomes" id="UP000664203"/>
    </source>
</evidence>
<dbReference type="GO" id="GO:0008180">
    <property type="term" value="C:COP9 signalosome"/>
    <property type="evidence" value="ECO:0007669"/>
    <property type="project" value="UniProtKB-KW"/>
</dbReference>
<feature type="compositionally biased region" description="Gly residues" evidence="9">
    <location>
        <begin position="449"/>
        <end position="476"/>
    </location>
</feature>